<evidence type="ECO:0000313" key="1">
    <source>
        <dbReference type="EMBL" id="KAG5524552.1"/>
    </source>
</evidence>
<dbReference type="EMBL" id="JACTNZ010000011">
    <property type="protein sequence ID" value="KAG5524552.1"/>
    <property type="molecule type" value="Genomic_DNA"/>
</dbReference>
<sequence length="68" mass="7482">MRKLSAYVLLKMRSLIAIGNGVCSKSPVKTEKDKDEEAEEKLRKKICQITDAAPGSLSSVSPQRPPPR</sequence>
<protein>
    <submittedName>
        <fullName evidence="1">Uncharacterized protein</fullName>
    </submittedName>
</protein>
<comment type="caution">
    <text evidence="1">The sequence shown here is derived from an EMBL/GenBank/DDBJ whole genome shotgun (WGS) entry which is preliminary data.</text>
</comment>
<name>A0AAV6IAS3_9ERIC</name>
<organism evidence="1 2">
    <name type="scientific">Rhododendron griersonianum</name>
    <dbReference type="NCBI Taxonomy" id="479676"/>
    <lineage>
        <taxon>Eukaryota</taxon>
        <taxon>Viridiplantae</taxon>
        <taxon>Streptophyta</taxon>
        <taxon>Embryophyta</taxon>
        <taxon>Tracheophyta</taxon>
        <taxon>Spermatophyta</taxon>
        <taxon>Magnoliopsida</taxon>
        <taxon>eudicotyledons</taxon>
        <taxon>Gunneridae</taxon>
        <taxon>Pentapetalae</taxon>
        <taxon>asterids</taxon>
        <taxon>Ericales</taxon>
        <taxon>Ericaceae</taxon>
        <taxon>Ericoideae</taxon>
        <taxon>Rhodoreae</taxon>
        <taxon>Rhododendron</taxon>
    </lineage>
</organism>
<keyword evidence="2" id="KW-1185">Reference proteome</keyword>
<reference evidence="1" key="1">
    <citation type="submission" date="2020-08" db="EMBL/GenBank/DDBJ databases">
        <title>Plant Genome Project.</title>
        <authorList>
            <person name="Zhang R.-G."/>
        </authorList>
    </citation>
    <scope>NUCLEOTIDE SEQUENCE</scope>
    <source>
        <strain evidence="1">WSP0</strain>
        <tissue evidence="1">Leaf</tissue>
    </source>
</reference>
<accession>A0AAV6IAS3</accession>
<proteinExistence type="predicted"/>
<dbReference type="Proteomes" id="UP000823749">
    <property type="component" value="Chromosome 11"/>
</dbReference>
<gene>
    <name evidence="1" type="ORF">RHGRI_031273</name>
</gene>
<dbReference type="AlphaFoldDB" id="A0AAV6IAS3"/>
<evidence type="ECO:0000313" key="2">
    <source>
        <dbReference type="Proteomes" id="UP000823749"/>
    </source>
</evidence>